<evidence type="ECO:0000313" key="1">
    <source>
        <dbReference type="EMBL" id="DAF92982.1"/>
    </source>
</evidence>
<accession>A0A8S5UF26</accession>
<reference evidence="1" key="1">
    <citation type="journal article" date="2021" name="Proc. Natl. Acad. Sci. U.S.A.">
        <title>A Catalog of Tens of Thousands of Viruses from Human Metagenomes Reveals Hidden Associations with Chronic Diseases.</title>
        <authorList>
            <person name="Tisza M.J."/>
            <person name="Buck C.B."/>
        </authorList>
    </citation>
    <scope>NUCLEOTIDE SEQUENCE</scope>
    <source>
        <strain evidence="1">Ct0mD26</strain>
    </source>
</reference>
<sequence>MEVMTPPPAGTKLEVRECEGCEQAFASSRSK</sequence>
<organism evidence="1">
    <name type="scientific">Myoviridae sp. ct0mD26</name>
    <dbReference type="NCBI Taxonomy" id="2825015"/>
    <lineage>
        <taxon>Viruses</taxon>
        <taxon>Duplodnaviria</taxon>
        <taxon>Heunggongvirae</taxon>
        <taxon>Uroviricota</taxon>
        <taxon>Caudoviricetes</taxon>
    </lineage>
</organism>
<keyword evidence="1" id="KW-0862">Zinc</keyword>
<protein>
    <submittedName>
        <fullName evidence="1">C2H2 type zinc-finger protein</fullName>
    </submittedName>
</protein>
<name>A0A8S5UF26_9CAUD</name>
<keyword evidence="1" id="KW-0863">Zinc-finger</keyword>
<proteinExistence type="predicted"/>
<dbReference type="GO" id="GO:0008270">
    <property type="term" value="F:zinc ion binding"/>
    <property type="evidence" value="ECO:0007669"/>
    <property type="project" value="UniProtKB-KW"/>
</dbReference>
<dbReference type="EMBL" id="BK016077">
    <property type="protein sequence ID" value="DAF92982.1"/>
    <property type="molecule type" value="Genomic_DNA"/>
</dbReference>
<keyword evidence="1" id="KW-0479">Metal-binding</keyword>